<evidence type="ECO:0000256" key="3">
    <source>
        <dbReference type="ARBA" id="ARBA00009105"/>
    </source>
</evidence>
<comment type="pathway">
    <text evidence="2">Protein modification; protein glycosylation.</text>
</comment>
<dbReference type="Proteomes" id="UP000799537">
    <property type="component" value="Unassembled WGS sequence"/>
</dbReference>
<keyword evidence="7 10" id="KW-1133">Transmembrane helix</keyword>
<protein>
    <submittedName>
        <fullName evidence="11">Glycosyltransferase family 71 protein</fullName>
    </submittedName>
</protein>
<name>A0A6A6D0G6_ZASCE</name>
<dbReference type="GO" id="GO:0000026">
    <property type="term" value="F:alpha-1,2-mannosyltransferase activity"/>
    <property type="evidence" value="ECO:0007669"/>
    <property type="project" value="TreeGrafter"/>
</dbReference>
<keyword evidence="6" id="KW-0735">Signal-anchor</keyword>
<comment type="subcellular location">
    <subcellularLocation>
        <location evidence="1">Golgi apparatus membrane</location>
        <topology evidence="1">Single-pass type II membrane protein</topology>
    </subcellularLocation>
</comment>
<evidence type="ECO:0000256" key="7">
    <source>
        <dbReference type="ARBA" id="ARBA00022989"/>
    </source>
</evidence>
<evidence type="ECO:0000256" key="10">
    <source>
        <dbReference type="SAM" id="Phobius"/>
    </source>
</evidence>
<evidence type="ECO:0000313" key="11">
    <source>
        <dbReference type="EMBL" id="KAF2171918.1"/>
    </source>
</evidence>
<dbReference type="PANTHER" id="PTHR31646:SF1">
    <property type="entry name" value="ALPHA-1,2-MANNOSYLTRANSFERASE MNN2"/>
    <property type="match status" value="1"/>
</dbReference>
<evidence type="ECO:0000256" key="2">
    <source>
        <dbReference type="ARBA" id="ARBA00004922"/>
    </source>
</evidence>
<dbReference type="SUPFAM" id="SSF53448">
    <property type="entry name" value="Nucleotide-diphospho-sugar transferases"/>
    <property type="match status" value="1"/>
</dbReference>
<dbReference type="InterPro" id="IPR029044">
    <property type="entry name" value="Nucleotide-diphossugar_trans"/>
</dbReference>
<dbReference type="InterPro" id="IPR022751">
    <property type="entry name" value="Alpha_mannosyltransferase"/>
</dbReference>
<dbReference type="GeneID" id="54564833"/>
<evidence type="ECO:0000313" key="12">
    <source>
        <dbReference type="Proteomes" id="UP000799537"/>
    </source>
</evidence>
<evidence type="ECO:0000256" key="9">
    <source>
        <dbReference type="ARBA" id="ARBA00023136"/>
    </source>
</evidence>
<keyword evidence="4 11" id="KW-0808">Transferase</keyword>
<reference evidence="11" key="1">
    <citation type="journal article" date="2020" name="Stud. Mycol.">
        <title>101 Dothideomycetes genomes: a test case for predicting lifestyles and emergence of pathogens.</title>
        <authorList>
            <person name="Haridas S."/>
            <person name="Albert R."/>
            <person name="Binder M."/>
            <person name="Bloem J."/>
            <person name="Labutti K."/>
            <person name="Salamov A."/>
            <person name="Andreopoulos B."/>
            <person name="Baker S."/>
            <person name="Barry K."/>
            <person name="Bills G."/>
            <person name="Bluhm B."/>
            <person name="Cannon C."/>
            <person name="Castanera R."/>
            <person name="Culley D."/>
            <person name="Daum C."/>
            <person name="Ezra D."/>
            <person name="Gonzalez J."/>
            <person name="Henrissat B."/>
            <person name="Kuo A."/>
            <person name="Liang C."/>
            <person name="Lipzen A."/>
            <person name="Lutzoni F."/>
            <person name="Magnuson J."/>
            <person name="Mondo S."/>
            <person name="Nolan M."/>
            <person name="Ohm R."/>
            <person name="Pangilinan J."/>
            <person name="Park H.-J."/>
            <person name="Ramirez L."/>
            <person name="Alfaro M."/>
            <person name="Sun H."/>
            <person name="Tritt A."/>
            <person name="Yoshinaga Y."/>
            <person name="Zwiers L.-H."/>
            <person name="Turgeon B."/>
            <person name="Goodwin S."/>
            <person name="Spatafora J."/>
            <person name="Crous P."/>
            <person name="Grigoriev I."/>
        </authorList>
    </citation>
    <scope>NUCLEOTIDE SEQUENCE</scope>
    <source>
        <strain evidence="11">ATCC 36951</strain>
    </source>
</reference>
<evidence type="ECO:0000256" key="4">
    <source>
        <dbReference type="ARBA" id="ARBA00022679"/>
    </source>
</evidence>
<evidence type="ECO:0000256" key="1">
    <source>
        <dbReference type="ARBA" id="ARBA00004323"/>
    </source>
</evidence>
<dbReference type="PANTHER" id="PTHR31646">
    <property type="entry name" value="ALPHA-1,2-MANNOSYLTRANSFERASE MNN2"/>
    <property type="match status" value="1"/>
</dbReference>
<evidence type="ECO:0000256" key="6">
    <source>
        <dbReference type="ARBA" id="ARBA00022968"/>
    </source>
</evidence>
<dbReference type="GO" id="GO:0000139">
    <property type="term" value="C:Golgi membrane"/>
    <property type="evidence" value="ECO:0007669"/>
    <property type="project" value="UniProtKB-SubCell"/>
</dbReference>
<dbReference type="Pfam" id="PF11051">
    <property type="entry name" value="Mannosyl_trans3"/>
    <property type="match status" value="2"/>
</dbReference>
<proteinExistence type="inferred from homology"/>
<dbReference type="GO" id="GO:0046354">
    <property type="term" value="P:mannan biosynthetic process"/>
    <property type="evidence" value="ECO:0007669"/>
    <property type="project" value="TreeGrafter"/>
</dbReference>
<dbReference type="AlphaFoldDB" id="A0A6A6D0G6"/>
<keyword evidence="9 10" id="KW-0472">Membrane</keyword>
<keyword evidence="5 10" id="KW-0812">Transmembrane</keyword>
<evidence type="ECO:0000256" key="8">
    <source>
        <dbReference type="ARBA" id="ARBA00023034"/>
    </source>
</evidence>
<keyword evidence="8" id="KW-0333">Golgi apparatus</keyword>
<evidence type="ECO:0000256" key="5">
    <source>
        <dbReference type="ARBA" id="ARBA00022692"/>
    </source>
</evidence>
<accession>A0A6A6D0G6</accession>
<dbReference type="EMBL" id="ML993582">
    <property type="protein sequence ID" value="KAF2171918.1"/>
    <property type="molecule type" value="Genomic_DNA"/>
</dbReference>
<dbReference type="RefSeq" id="XP_033672807.1">
    <property type="nucleotide sequence ID" value="XM_033811561.1"/>
</dbReference>
<keyword evidence="12" id="KW-1185">Reference proteome</keyword>
<organism evidence="11 12">
    <name type="scientific">Zasmidium cellare ATCC 36951</name>
    <dbReference type="NCBI Taxonomy" id="1080233"/>
    <lineage>
        <taxon>Eukaryota</taxon>
        <taxon>Fungi</taxon>
        <taxon>Dikarya</taxon>
        <taxon>Ascomycota</taxon>
        <taxon>Pezizomycotina</taxon>
        <taxon>Dothideomycetes</taxon>
        <taxon>Dothideomycetidae</taxon>
        <taxon>Mycosphaerellales</taxon>
        <taxon>Mycosphaerellaceae</taxon>
        <taxon>Zasmidium</taxon>
    </lineage>
</organism>
<comment type="similarity">
    <text evidence="3">Belongs to the MNN1/MNT family.</text>
</comment>
<gene>
    <name evidence="11" type="ORF">M409DRAFT_50530</name>
</gene>
<feature type="transmembrane region" description="Helical" evidence="10">
    <location>
        <begin position="21"/>
        <end position="40"/>
    </location>
</feature>
<sequence length="512" mass="58968">MDQVMEKMQLPALPSLPKRTYRVGAFAVLLLATITIFSWHTGWIEQQTIRVTRYRGPPVVVYDNAHKLHDADEFWPHFTNVTRLPPMSIEQAKSTCNWAKDDDDVNFTFGEKSGWFLDLSWVTKTKKDREIDPIRAKWQKKVMNGLVPYEKVADRFHGRGIVVVSGDGRSLKRLKVIFKQLAKLGCTLPVEMHYFGHEMSNSVQDEVAALWPVIFFNDLASTHNIKESAYNTNVGIHYQLKTAAMVNSRFEEPLLLDSDNVPLVNPETLYESDVYKEYGSIFWPDIARTRPNNPIWPITNTQCRMNEYEQESGQVLVNKRKFFYHLQLAAWFIDAPDNTGQFKNYMLGDKDCFRFAWHALKTKYGFPSKWLSSVGTLVGDTYCGHTFAQYHPDGYVAFMHGGLLKTLRKPVVRWHLEQSGGIYQAYKRSPYEEDHTKSTHVEIGWDNFDYMPNKPENLVPASCVHFRDVEPRPLEEIAPGFQDTFREIGGYWMLDDDSVCEFLGGLCVDTGG</sequence>
<dbReference type="OrthoDB" id="430354at2759"/>